<organism evidence="1 2">
    <name type="scientific">Candidatus Nesterenkonia stercoripullorum</name>
    <dbReference type="NCBI Taxonomy" id="2838701"/>
    <lineage>
        <taxon>Bacteria</taxon>
        <taxon>Bacillati</taxon>
        <taxon>Actinomycetota</taxon>
        <taxon>Actinomycetes</taxon>
        <taxon>Micrococcales</taxon>
        <taxon>Micrococcaceae</taxon>
        <taxon>Nesterenkonia</taxon>
    </lineage>
</organism>
<reference evidence="1" key="1">
    <citation type="journal article" date="2021" name="PeerJ">
        <title>Extensive microbial diversity within the chicken gut microbiome revealed by metagenomics and culture.</title>
        <authorList>
            <person name="Gilroy R."/>
            <person name="Ravi A."/>
            <person name="Getino M."/>
            <person name="Pursley I."/>
            <person name="Horton D.L."/>
            <person name="Alikhan N.F."/>
            <person name="Baker D."/>
            <person name="Gharbi K."/>
            <person name="Hall N."/>
            <person name="Watson M."/>
            <person name="Adriaenssens E.M."/>
            <person name="Foster-Nyarko E."/>
            <person name="Jarju S."/>
            <person name="Secka A."/>
            <person name="Antonio M."/>
            <person name="Oren A."/>
            <person name="Chaudhuri R.R."/>
            <person name="La Ragione R."/>
            <person name="Hildebrand F."/>
            <person name="Pallen M.J."/>
        </authorList>
    </citation>
    <scope>NUCLEOTIDE SEQUENCE</scope>
    <source>
        <strain evidence="1">ChiHejej3B27-3195</strain>
    </source>
</reference>
<gene>
    <name evidence="1" type="ORF">H9871_04820</name>
</gene>
<dbReference type="EMBL" id="DXGD01000173">
    <property type="protein sequence ID" value="HIW99447.1"/>
    <property type="molecule type" value="Genomic_DNA"/>
</dbReference>
<accession>A0A9D1S1Q7</accession>
<reference evidence="1" key="2">
    <citation type="submission" date="2021-04" db="EMBL/GenBank/DDBJ databases">
        <authorList>
            <person name="Gilroy R."/>
        </authorList>
    </citation>
    <scope>NUCLEOTIDE SEQUENCE</scope>
    <source>
        <strain evidence="1">ChiHejej3B27-3195</strain>
    </source>
</reference>
<dbReference type="AlphaFoldDB" id="A0A9D1S1Q7"/>
<sequence>MPFIRVELDTTPERAKKFHQRVQAGAPFTREKHQALDDAWSQGRTPTGVVHYRGVSNTHPPTLKFDVEVSLEIEH</sequence>
<evidence type="ECO:0000313" key="2">
    <source>
        <dbReference type="Proteomes" id="UP000824151"/>
    </source>
</evidence>
<evidence type="ECO:0000313" key="1">
    <source>
        <dbReference type="EMBL" id="HIW99447.1"/>
    </source>
</evidence>
<name>A0A9D1S1Q7_9MICC</name>
<proteinExistence type="predicted"/>
<protein>
    <submittedName>
        <fullName evidence="1">Uncharacterized protein</fullName>
    </submittedName>
</protein>
<dbReference type="Proteomes" id="UP000824151">
    <property type="component" value="Unassembled WGS sequence"/>
</dbReference>
<comment type="caution">
    <text evidence="1">The sequence shown here is derived from an EMBL/GenBank/DDBJ whole genome shotgun (WGS) entry which is preliminary data.</text>
</comment>